<feature type="signal peptide" evidence="1">
    <location>
        <begin position="1"/>
        <end position="17"/>
    </location>
</feature>
<proteinExistence type="predicted"/>
<evidence type="ECO:0000256" key="1">
    <source>
        <dbReference type="SAM" id="SignalP"/>
    </source>
</evidence>
<dbReference type="GeneID" id="96006349"/>
<comment type="caution">
    <text evidence="2">The sequence shown here is derived from an EMBL/GenBank/DDBJ whole genome shotgun (WGS) entry which is preliminary data.</text>
</comment>
<accession>A0AB34KLP7</accession>
<name>A0AB34KLP7_9PEZI</name>
<evidence type="ECO:0000313" key="3">
    <source>
        <dbReference type="Proteomes" id="UP000803884"/>
    </source>
</evidence>
<keyword evidence="3" id="KW-1185">Reference proteome</keyword>
<keyword evidence="1" id="KW-0732">Signal</keyword>
<sequence>MHAFTLLTLGAASLAAAAPSTKKDSFAVSNFVFGCTAGCYYNFDVSFKDSEAHCAGSLEDKDYVKCEGADGVSAYIDTSADKNDLKLQAEVSDVAAGTRYNYYGDKQVYAATSSDADKQKESFKVQVKKTTGVA</sequence>
<dbReference type="AlphaFoldDB" id="A0AB34KLP7"/>
<evidence type="ECO:0000313" key="2">
    <source>
        <dbReference type="EMBL" id="KAL1586002.1"/>
    </source>
</evidence>
<protein>
    <submittedName>
        <fullName evidence="2">Uncharacterized protein</fullName>
    </submittedName>
</protein>
<feature type="chain" id="PRO_5044263700" evidence="1">
    <location>
        <begin position="18"/>
        <end position="134"/>
    </location>
</feature>
<dbReference type="EMBL" id="JAAQHG020000016">
    <property type="protein sequence ID" value="KAL1586002.1"/>
    <property type="molecule type" value="Genomic_DNA"/>
</dbReference>
<gene>
    <name evidence="2" type="ORF">WHR41_04905</name>
</gene>
<dbReference type="Proteomes" id="UP000803884">
    <property type="component" value="Unassembled WGS sequence"/>
</dbReference>
<organism evidence="2 3">
    <name type="scientific">Cladosporium halotolerans</name>
    <dbReference type="NCBI Taxonomy" id="1052096"/>
    <lineage>
        <taxon>Eukaryota</taxon>
        <taxon>Fungi</taxon>
        <taxon>Dikarya</taxon>
        <taxon>Ascomycota</taxon>
        <taxon>Pezizomycotina</taxon>
        <taxon>Dothideomycetes</taxon>
        <taxon>Dothideomycetidae</taxon>
        <taxon>Cladosporiales</taxon>
        <taxon>Cladosporiaceae</taxon>
        <taxon>Cladosporium</taxon>
    </lineage>
</organism>
<dbReference type="RefSeq" id="XP_069229107.1">
    <property type="nucleotide sequence ID" value="XM_069373511.1"/>
</dbReference>
<reference evidence="2 3" key="1">
    <citation type="journal article" date="2020" name="Microbiol. Resour. Announc.">
        <title>Draft Genome Sequence of a Cladosporium Species Isolated from the Mesophotic Ascidian Didemnum maculosum.</title>
        <authorList>
            <person name="Gioti A."/>
            <person name="Siaperas R."/>
            <person name="Nikolaivits E."/>
            <person name="Le Goff G."/>
            <person name="Ouazzani J."/>
            <person name="Kotoulas G."/>
            <person name="Topakas E."/>
        </authorList>
    </citation>
    <scope>NUCLEOTIDE SEQUENCE [LARGE SCALE GENOMIC DNA]</scope>
    <source>
        <strain evidence="2 3">TM138-S3</strain>
    </source>
</reference>